<evidence type="ECO:0000256" key="5">
    <source>
        <dbReference type="ARBA" id="ARBA00022692"/>
    </source>
</evidence>
<dbReference type="GO" id="GO:0005886">
    <property type="term" value="C:plasma membrane"/>
    <property type="evidence" value="ECO:0007669"/>
    <property type="project" value="UniProtKB-SubCell"/>
</dbReference>
<keyword evidence="7 8" id="KW-0472">Membrane</keyword>
<evidence type="ECO:0000256" key="7">
    <source>
        <dbReference type="ARBA" id="ARBA00023136"/>
    </source>
</evidence>
<dbReference type="PANTHER" id="PTHR30012">
    <property type="entry name" value="GENERAL SECRETION PATHWAY PROTEIN"/>
    <property type="match status" value="1"/>
</dbReference>
<dbReference type="RefSeq" id="WP_134488091.1">
    <property type="nucleotide sequence ID" value="NZ_CP139089.1"/>
</dbReference>
<keyword evidence="5 8" id="KW-0812">Transmembrane</keyword>
<proteinExistence type="inferred from homology"/>
<sequence>MLNFRYQALTQTGEVVSGTISAASASEVALRIEYLGLIPIETVRDDGGRTGSAWWTISVAAAPRFEDVTFFTGDLALLLKTGARINEALDLVATDSDVGRLRPTIAKITATILGGESFADALSHYPSLFSPMYVALVRVGETSGNLVPVLEALAAERTRSEALRRKVVDALRYPAFVLSAAGAVLIFFLTFVLPQFGAVLRDFNAKLDPIVTGFLNLSDFFSAHIQALGAGFVTLAVGAWLLLRQQKVRAAIMETLGRMPLLSKVLSYQRTAVFCRNLGVLLTAGVTLTATLRILADMMATTGRSKAWGQTVDIVRQGGKLSDALSETQALPPMAIRTLRLGEESGQLPMLAERIAGYYEVKLQRSLDKLVGVIGPLAIISISVIVGGLIVSIMTALMSVSQVVG</sequence>
<evidence type="ECO:0000313" key="10">
    <source>
        <dbReference type="EMBL" id="VFU08199.1"/>
    </source>
</evidence>
<evidence type="ECO:0000256" key="8">
    <source>
        <dbReference type="SAM" id="Phobius"/>
    </source>
</evidence>
<name>A0A4V6IML6_METTU</name>
<evidence type="ECO:0000256" key="1">
    <source>
        <dbReference type="ARBA" id="ARBA00004429"/>
    </source>
</evidence>
<dbReference type="Proteomes" id="UP000294360">
    <property type="component" value="Chromosome"/>
</dbReference>
<evidence type="ECO:0000256" key="6">
    <source>
        <dbReference type="ARBA" id="ARBA00022989"/>
    </source>
</evidence>
<dbReference type="FunFam" id="1.20.81.30:FF:000001">
    <property type="entry name" value="Type II secretion system protein F"/>
    <property type="match status" value="1"/>
</dbReference>
<evidence type="ECO:0000256" key="3">
    <source>
        <dbReference type="ARBA" id="ARBA00022475"/>
    </source>
</evidence>
<evidence type="ECO:0000256" key="4">
    <source>
        <dbReference type="ARBA" id="ARBA00022519"/>
    </source>
</evidence>
<dbReference type="Pfam" id="PF00482">
    <property type="entry name" value="T2SSF"/>
    <property type="match status" value="2"/>
</dbReference>
<dbReference type="PRINTS" id="PR00812">
    <property type="entry name" value="BCTERIALGSPF"/>
</dbReference>
<dbReference type="GO" id="GO:0015628">
    <property type="term" value="P:protein secretion by the type II secretion system"/>
    <property type="evidence" value="ECO:0007669"/>
    <property type="project" value="TreeGrafter"/>
</dbReference>
<dbReference type="PANTHER" id="PTHR30012:SF7">
    <property type="entry name" value="PROTEIN TRANSPORT PROTEIN HOFC HOMOLOG"/>
    <property type="match status" value="1"/>
</dbReference>
<dbReference type="OrthoDB" id="9805682at2"/>
<keyword evidence="6 8" id="KW-1133">Transmembrane helix</keyword>
<accession>A0A4V6IML6</accession>
<feature type="domain" description="Type II secretion system protein GspF" evidence="9">
    <location>
        <begin position="71"/>
        <end position="194"/>
    </location>
</feature>
<dbReference type="InterPro" id="IPR003004">
    <property type="entry name" value="GspF/PilC"/>
</dbReference>
<evidence type="ECO:0000259" key="9">
    <source>
        <dbReference type="Pfam" id="PF00482"/>
    </source>
</evidence>
<feature type="transmembrane region" description="Helical" evidence="8">
    <location>
        <begin position="220"/>
        <end position="243"/>
    </location>
</feature>
<comment type="similarity">
    <text evidence="2">Belongs to the GSP F family.</text>
</comment>
<keyword evidence="4" id="KW-0997">Cell inner membrane</keyword>
<feature type="transmembrane region" description="Helical" evidence="8">
    <location>
        <begin position="173"/>
        <end position="200"/>
    </location>
</feature>
<dbReference type="InterPro" id="IPR042094">
    <property type="entry name" value="T2SS_GspF_sf"/>
</dbReference>
<feature type="domain" description="Type II secretion system protein GspF" evidence="9">
    <location>
        <begin position="274"/>
        <end position="395"/>
    </location>
</feature>
<dbReference type="Gene3D" id="1.20.81.30">
    <property type="entry name" value="Type II secretion system (T2SS), domain F"/>
    <property type="match status" value="2"/>
</dbReference>
<reference evidence="10 11" key="1">
    <citation type="submission" date="2019-03" db="EMBL/GenBank/DDBJ databases">
        <authorList>
            <person name="Kox A.R. M."/>
        </authorList>
    </citation>
    <scope>NUCLEOTIDE SEQUENCE [LARGE SCALE GENOMIC DNA]</scope>
    <source>
        <strain evidence="10">MTUNDRAET4 annotated genome</strain>
    </source>
</reference>
<dbReference type="KEGG" id="mtun:MTUNDRAET4_1306"/>
<keyword evidence="3" id="KW-1003">Cell membrane</keyword>
<protein>
    <submittedName>
        <fullName evidence="10">Type II secretion system protein</fullName>
    </submittedName>
</protein>
<evidence type="ECO:0000256" key="2">
    <source>
        <dbReference type="ARBA" id="ARBA00005745"/>
    </source>
</evidence>
<dbReference type="AlphaFoldDB" id="A0A4V6IML6"/>
<organism evidence="10 11">
    <name type="scientific">Methylocella tundrae</name>
    <dbReference type="NCBI Taxonomy" id="227605"/>
    <lineage>
        <taxon>Bacteria</taxon>
        <taxon>Pseudomonadati</taxon>
        <taxon>Pseudomonadota</taxon>
        <taxon>Alphaproteobacteria</taxon>
        <taxon>Hyphomicrobiales</taxon>
        <taxon>Beijerinckiaceae</taxon>
        <taxon>Methylocella</taxon>
    </lineage>
</organism>
<gene>
    <name evidence="10" type="ORF">MTUNDRAET4_1306</name>
</gene>
<dbReference type="EMBL" id="LR536450">
    <property type="protein sequence ID" value="VFU08199.1"/>
    <property type="molecule type" value="Genomic_DNA"/>
</dbReference>
<feature type="transmembrane region" description="Helical" evidence="8">
    <location>
        <begin position="370"/>
        <end position="398"/>
    </location>
</feature>
<evidence type="ECO:0000313" key="11">
    <source>
        <dbReference type="Proteomes" id="UP000294360"/>
    </source>
</evidence>
<dbReference type="InterPro" id="IPR018076">
    <property type="entry name" value="T2SS_GspF_dom"/>
</dbReference>
<comment type="subcellular location">
    <subcellularLocation>
        <location evidence="1">Cell inner membrane</location>
        <topology evidence="1">Multi-pass membrane protein</topology>
    </subcellularLocation>
</comment>